<protein>
    <submittedName>
        <fullName evidence="1">Uncharacterized protein</fullName>
    </submittedName>
</protein>
<proteinExistence type="predicted"/>
<comment type="caution">
    <text evidence="1">The sequence shown here is derived from an EMBL/GenBank/DDBJ whole genome shotgun (WGS) entry which is preliminary data.</text>
</comment>
<dbReference type="RefSeq" id="WP_345137413.1">
    <property type="nucleotide sequence ID" value="NZ_BAABAT010000041.1"/>
</dbReference>
<evidence type="ECO:0000313" key="1">
    <source>
        <dbReference type="EMBL" id="GAA4260521.1"/>
    </source>
</evidence>
<accession>A0ABP8DNM7</accession>
<keyword evidence="2" id="KW-1185">Reference proteome</keyword>
<dbReference type="EMBL" id="BAABAT010000041">
    <property type="protein sequence ID" value="GAA4260521.1"/>
    <property type="molecule type" value="Genomic_DNA"/>
</dbReference>
<sequence>MTWNAASRAFNQARTGWLNLTRGLGYDDLVEASCPGKVPALVAADVAAWHAREGNDQHIDVRVWADLPLPWDVVLGDDDCPAGLVRRACERHGVDPERSGWTQPYRQDRTELPEPAPDLVHGVVVASPLLAAVMRDAGVFSGQA</sequence>
<gene>
    <name evidence="1" type="ORF">GCM10022255_089450</name>
</gene>
<reference evidence="2" key="1">
    <citation type="journal article" date="2019" name="Int. J. Syst. Evol. Microbiol.">
        <title>The Global Catalogue of Microorganisms (GCM) 10K type strain sequencing project: providing services to taxonomists for standard genome sequencing and annotation.</title>
        <authorList>
            <consortium name="The Broad Institute Genomics Platform"/>
            <consortium name="The Broad Institute Genome Sequencing Center for Infectious Disease"/>
            <person name="Wu L."/>
            <person name="Ma J."/>
        </authorList>
    </citation>
    <scope>NUCLEOTIDE SEQUENCE [LARGE SCALE GENOMIC DNA]</scope>
    <source>
        <strain evidence="2">JCM 17441</strain>
    </source>
</reference>
<name>A0ABP8DNM7_9ACTN</name>
<dbReference type="Proteomes" id="UP001500620">
    <property type="component" value="Unassembled WGS sequence"/>
</dbReference>
<evidence type="ECO:0000313" key="2">
    <source>
        <dbReference type="Proteomes" id="UP001500620"/>
    </source>
</evidence>
<organism evidence="1 2">
    <name type="scientific">Dactylosporangium darangshiense</name>
    <dbReference type="NCBI Taxonomy" id="579108"/>
    <lineage>
        <taxon>Bacteria</taxon>
        <taxon>Bacillati</taxon>
        <taxon>Actinomycetota</taxon>
        <taxon>Actinomycetes</taxon>
        <taxon>Micromonosporales</taxon>
        <taxon>Micromonosporaceae</taxon>
        <taxon>Dactylosporangium</taxon>
    </lineage>
</organism>